<gene>
    <name evidence="2" type="ORF">C4A77_24870</name>
</gene>
<dbReference type="RefSeq" id="WP_104033716.1">
    <property type="nucleotide sequence ID" value="NZ_PRKQ01000053.1"/>
</dbReference>
<reference evidence="2 3" key="1">
    <citation type="submission" date="2018-02" db="EMBL/GenBank/DDBJ databases">
        <title>Comparative analysis of genomes of three Brevibacillus laterosporus strains producers of potent antimicrobials isolated from silage.</title>
        <authorList>
            <person name="Kojic M."/>
            <person name="Miljkovic M."/>
            <person name="Studholme D."/>
            <person name="Filipic B."/>
        </authorList>
    </citation>
    <scope>NUCLEOTIDE SEQUENCE [LARGE SCALE GENOMIC DNA]</scope>
    <source>
        <strain evidence="2 3">BGSP11</strain>
    </source>
</reference>
<organism evidence="2 3">
    <name type="scientific">Brevibacillus laterosporus</name>
    <name type="common">Bacillus laterosporus</name>
    <dbReference type="NCBI Taxonomy" id="1465"/>
    <lineage>
        <taxon>Bacteria</taxon>
        <taxon>Bacillati</taxon>
        <taxon>Bacillota</taxon>
        <taxon>Bacilli</taxon>
        <taxon>Bacillales</taxon>
        <taxon>Paenibacillaceae</taxon>
        <taxon>Brevibacillus</taxon>
    </lineage>
</organism>
<name>A0AAP8U2U3_BRELA</name>
<evidence type="ECO:0000313" key="3">
    <source>
        <dbReference type="Proteomes" id="UP000239759"/>
    </source>
</evidence>
<feature type="domain" description="PKD" evidence="1">
    <location>
        <begin position="688"/>
        <end position="775"/>
    </location>
</feature>
<dbReference type="Proteomes" id="UP000239759">
    <property type="component" value="Unassembled WGS sequence"/>
</dbReference>
<dbReference type="SMART" id="SM00089">
    <property type="entry name" value="PKD"/>
    <property type="match status" value="1"/>
</dbReference>
<accession>A0AAP8U2U3</accession>
<dbReference type="InterPro" id="IPR013783">
    <property type="entry name" value="Ig-like_fold"/>
</dbReference>
<protein>
    <recommendedName>
        <fullName evidence="1">PKD domain-containing protein</fullName>
    </recommendedName>
</protein>
<comment type="caution">
    <text evidence="2">The sequence shown here is derived from an EMBL/GenBank/DDBJ whole genome shotgun (WGS) entry which is preliminary data.</text>
</comment>
<dbReference type="InterPro" id="IPR000601">
    <property type="entry name" value="PKD_dom"/>
</dbReference>
<dbReference type="Gene3D" id="2.60.40.10">
    <property type="entry name" value="Immunoglobulins"/>
    <property type="match status" value="1"/>
</dbReference>
<sequence length="775" mass="87512">MSDAHPWLDVMLTEKHLLEGLADLCIANGWRKEAEFHKVVYASRLTKPTIVRFFLPLARPYVDIPKLAYPDDFYIYLDGKLMPSTYYSVMEKANGGLRIEFEPGVQGQAAIYYSEIEGTEEFEFYVAKHYILRNISGNLFGMAVLGKVKEQIYNTGERVPFSVYHPAADWGTQLLPHDTGIFSWAIKKVEEEDLYERHTLYFYQLDKFIVGGNMIVGWQDPKEFQRVALDVEVQSSMWGLQSKSQALQFKVTEQYPQFYQSPIVTSRTRIPQLESIDTIGGLHVKYTNWWSDSNVFVRGFIDGKSLMFIIISDTAPVWNSNAVPAIPLYMGDFDIEGEMEEVLKRDIVFDLDQASRKKITIVSNNPMKSKGSKVKVWLSGDVNGDEGELVKVSVEGVEVGVFHTIDYQSPVDIKTDAEYLGEFDVFGIDDKSTITIEVQSTAGVNAYPPVSARIWLDFTIYTDKGGKPAALFSGSALNKKGANVDNALRASATFDYDDYDADNWQDTLLPILKKYPVHASNGIDSVMVKRTKYGARYQSYYFSWNVPPNNMPPLRETKKKEKHPRAWNNYMHELYKYQFSPSRYSEKAHASKAMLIHPEDGAHGTLRHVIFVSPLTIMNGDELTVADQYCDIDGIHKHLIYSYYLVEGISPMTKRPGTPFRPAGLGILKEGNITLPPIPPDPPPPLPFVVSISPSFSKIKTGESINFTSSYSRHSPVLHFEWNGSEDHHKGSYSVDQAQFTFKQSGTYTVTVTIVNEQGQKGKASATIEIIEPVS</sequence>
<dbReference type="PROSITE" id="PS50093">
    <property type="entry name" value="PKD"/>
    <property type="match status" value="1"/>
</dbReference>
<dbReference type="CDD" id="cd00146">
    <property type="entry name" value="PKD"/>
    <property type="match status" value="1"/>
</dbReference>
<dbReference type="EMBL" id="PRKQ01000053">
    <property type="protein sequence ID" value="PPA90210.1"/>
    <property type="molecule type" value="Genomic_DNA"/>
</dbReference>
<evidence type="ECO:0000313" key="2">
    <source>
        <dbReference type="EMBL" id="PPA90210.1"/>
    </source>
</evidence>
<evidence type="ECO:0000259" key="1">
    <source>
        <dbReference type="PROSITE" id="PS50093"/>
    </source>
</evidence>
<dbReference type="InterPro" id="IPR022409">
    <property type="entry name" value="PKD/Chitinase_dom"/>
</dbReference>
<dbReference type="AlphaFoldDB" id="A0AAP8U2U3"/>
<dbReference type="SUPFAM" id="SSF49299">
    <property type="entry name" value="PKD domain"/>
    <property type="match status" value="1"/>
</dbReference>
<dbReference type="InterPro" id="IPR035986">
    <property type="entry name" value="PKD_dom_sf"/>
</dbReference>
<proteinExistence type="predicted"/>